<name>A0A6C0NTP2_9BACL</name>
<proteinExistence type="predicted"/>
<keyword evidence="2" id="KW-0378">Hydrolase</keyword>
<sequence>MMTRIIKAGLFVLLSLVAAFSPDSRSYANAQAEEHQATEHQATEHQAKQHQAKQHQAKQHQAHLVLEQTAFVVKAWRNDGSHLVTVRGKLTWSGRPVANALLQTGTQGRNIRTGEDGSFELLVDRSLIACKLVRVTSLHEARVDGKPVGQEAVDAILSASSTISVYHPIIVTEVEPSDKNADKIKVHASIASETGDKISFFQADKYRIAGEVGDADGNPIKDAFVWIDRESGEGFAKSTPTDKQGRYEMYYWPEEEGANLTVFVGTRRYALPAGKVLMLPRNTSVNIRIRLPKEGLVIDDRPPMLVCTTAMGATYTGLLAGLDVPPGTSYSLTIPDQNGRFVLTVPKAIWDKHPRFFETRLTKFVGQEKILKAGDMLPVDFVQPSQTDPRIVASRS</sequence>
<evidence type="ECO:0000313" key="3">
    <source>
        <dbReference type="Proteomes" id="UP000479114"/>
    </source>
</evidence>
<keyword evidence="2" id="KW-0121">Carboxypeptidase</keyword>
<keyword evidence="3" id="KW-1185">Reference proteome</keyword>
<feature type="compositionally biased region" description="Basic residues" evidence="1">
    <location>
        <begin position="48"/>
        <end position="59"/>
    </location>
</feature>
<accession>A0A6C0NTP2</accession>
<evidence type="ECO:0000313" key="2">
    <source>
        <dbReference type="EMBL" id="QHW29590.1"/>
    </source>
</evidence>
<dbReference type="InterPro" id="IPR008969">
    <property type="entry name" value="CarboxyPept-like_regulatory"/>
</dbReference>
<feature type="region of interest" description="Disordered" evidence="1">
    <location>
        <begin position="28"/>
        <end position="59"/>
    </location>
</feature>
<dbReference type="SUPFAM" id="SSF49464">
    <property type="entry name" value="Carboxypeptidase regulatory domain-like"/>
    <property type="match status" value="1"/>
</dbReference>
<organism evidence="2 3">
    <name type="scientific">Paenibacillus rhizovicinus</name>
    <dbReference type="NCBI Taxonomy" id="2704463"/>
    <lineage>
        <taxon>Bacteria</taxon>
        <taxon>Bacillati</taxon>
        <taxon>Bacillota</taxon>
        <taxon>Bacilli</taxon>
        <taxon>Bacillales</taxon>
        <taxon>Paenibacillaceae</taxon>
        <taxon>Paenibacillus</taxon>
    </lineage>
</organism>
<reference evidence="2 3" key="1">
    <citation type="submission" date="2020-02" db="EMBL/GenBank/DDBJ databases">
        <title>Paenibacillus sp. nov., isolated from rhizosphere soil of tomato.</title>
        <authorList>
            <person name="Weon H.-Y."/>
            <person name="Lee S.A."/>
        </authorList>
    </citation>
    <scope>NUCLEOTIDE SEQUENCE [LARGE SCALE GENOMIC DNA]</scope>
    <source>
        <strain evidence="2 3">14171R-81</strain>
    </source>
</reference>
<dbReference type="AlphaFoldDB" id="A0A6C0NTP2"/>
<dbReference type="EMBL" id="CP048286">
    <property type="protein sequence ID" value="QHW29590.1"/>
    <property type="molecule type" value="Genomic_DNA"/>
</dbReference>
<keyword evidence="2" id="KW-0645">Protease</keyword>
<dbReference type="GO" id="GO:0004180">
    <property type="term" value="F:carboxypeptidase activity"/>
    <property type="evidence" value="ECO:0007669"/>
    <property type="project" value="UniProtKB-KW"/>
</dbReference>
<evidence type="ECO:0000256" key="1">
    <source>
        <dbReference type="SAM" id="MobiDB-lite"/>
    </source>
</evidence>
<protein>
    <submittedName>
        <fullName evidence="2">Carboxypeptidase regulatory-like domain-containing protein</fullName>
    </submittedName>
</protein>
<gene>
    <name evidence="2" type="ORF">GZH47_01235</name>
</gene>
<feature type="compositionally biased region" description="Basic and acidic residues" evidence="1">
    <location>
        <begin position="32"/>
        <end position="47"/>
    </location>
</feature>
<dbReference type="KEGG" id="prz:GZH47_01235"/>
<dbReference type="Proteomes" id="UP000479114">
    <property type="component" value="Chromosome"/>
</dbReference>
<dbReference type="RefSeq" id="WP_162638160.1">
    <property type="nucleotide sequence ID" value="NZ_CP048286.1"/>
</dbReference>